<proteinExistence type="predicted"/>
<sequence>MAQIAEIEECLRYHELLHSLAKTRCEQQEQIDEIYSNVIFLKQQLKLALKEIQKDQIKNVEDCIPFTAYNKYEFKTMNIKINPKTLQLYIDDEELSLKTVQGKYNSQYYSFYQNGIKYKIYLNQLKNGLYNQNAGVKKLYEIIAF</sequence>
<accession>A0ABP1GX55</accession>
<dbReference type="EMBL" id="CAXDID020000013">
    <property type="protein sequence ID" value="CAL5981309.1"/>
    <property type="molecule type" value="Genomic_DNA"/>
</dbReference>
<organism evidence="1 2">
    <name type="scientific">Hexamita inflata</name>
    <dbReference type="NCBI Taxonomy" id="28002"/>
    <lineage>
        <taxon>Eukaryota</taxon>
        <taxon>Metamonada</taxon>
        <taxon>Diplomonadida</taxon>
        <taxon>Hexamitidae</taxon>
        <taxon>Hexamitinae</taxon>
        <taxon>Hexamita</taxon>
    </lineage>
</organism>
<gene>
    <name evidence="1" type="ORF">HINF_LOCUS6591</name>
</gene>
<keyword evidence="2" id="KW-1185">Reference proteome</keyword>
<comment type="caution">
    <text evidence="1">The sequence shown here is derived from an EMBL/GenBank/DDBJ whole genome shotgun (WGS) entry which is preliminary data.</text>
</comment>
<evidence type="ECO:0000313" key="2">
    <source>
        <dbReference type="Proteomes" id="UP001642409"/>
    </source>
</evidence>
<evidence type="ECO:0000313" key="1">
    <source>
        <dbReference type="EMBL" id="CAL5981309.1"/>
    </source>
</evidence>
<name>A0ABP1GX55_9EUKA</name>
<protein>
    <submittedName>
        <fullName evidence="1">Hypothetical_protein</fullName>
    </submittedName>
</protein>
<dbReference type="Proteomes" id="UP001642409">
    <property type="component" value="Unassembled WGS sequence"/>
</dbReference>
<reference evidence="1 2" key="1">
    <citation type="submission" date="2024-07" db="EMBL/GenBank/DDBJ databases">
        <authorList>
            <person name="Akdeniz Z."/>
        </authorList>
    </citation>
    <scope>NUCLEOTIDE SEQUENCE [LARGE SCALE GENOMIC DNA]</scope>
</reference>